<evidence type="ECO:0000256" key="1">
    <source>
        <dbReference type="ARBA" id="ARBA00022829"/>
    </source>
</evidence>
<dbReference type="Proteomes" id="UP001184230">
    <property type="component" value="Unassembled WGS sequence"/>
</dbReference>
<evidence type="ECO:0000256" key="2">
    <source>
        <dbReference type="ARBA" id="ARBA00022908"/>
    </source>
</evidence>
<reference evidence="7 8" key="1">
    <citation type="submission" date="2023-07" db="EMBL/GenBank/DDBJ databases">
        <title>Sorghum-associated microbial communities from plants grown in Nebraska, USA.</title>
        <authorList>
            <person name="Schachtman D."/>
        </authorList>
    </citation>
    <scope>NUCLEOTIDE SEQUENCE [LARGE SCALE GENOMIC DNA]</scope>
    <source>
        <strain evidence="7 8">DS1781</strain>
    </source>
</reference>
<keyword evidence="8" id="KW-1185">Reference proteome</keyword>
<proteinExistence type="predicted"/>
<dbReference type="Gene3D" id="1.10.150.130">
    <property type="match status" value="1"/>
</dbReference>
<dbReference type="CDD" id="cd00799">
    <property type="entry name" value="INT_Cre_C"/>
    <property type="match status" value="1"/>
</dbReference>
<evidence type="ECO:0000256" key="4">
    <source>
        <dbReference type="ARBA" id="ARBA00023172"/>
    </source>
</evidence>
<dbReference type="SUPFAM" id="SSF56349">
    <property type="entry name" value="DNA breaking-rejoining enzymes"/>
    <property type="match status" value="1"/>
</dbReference>
<dbReference type="PANTHER" id="PTHR30349:SF81">
    <property type="entry name" value="TYROSINE RECOMBINASE XERC"/>
    <property type="match status" value="1"/>
</dbReference>
<evidence type="ECO:0000313" key="8">
    <source>
        <dbReference type="Proteomes" id="UP001184230"/>
    </source>
</evidence>
<feature type="domain" description="Tyr recombinase" evidence="6">
    <location>
        <begin position="250"/>
        <end position="445"/>
    </location>
</feature>
<dbReference type="PROSITE" id="PS51898">
    <property type="entry name" value="TYR_RECOMBINASE"/>
    <property type="match status" value="1"/>
</dbReference>
<keyword evidence="3" id="KW-0238">DNA-binding</keyword>
<dbReference type="EMBL" id="JAVDRF010000015">
    <property type="protein sequence ID" value="MDR6539213.1"/>
    <property type="molecule type" value="Genomic_DNA"/>
</dbReference>
<dbReference type="Gene3D" id="1.10.443.10">
    <property type="entry name" value="Intergrase catalytic core"/>
    <property type="match status" value="1"/>
</dbReference>
<keyword evidence="2" id="KW-0229">DNA integration</keyword>
<dbReference type="Pfam" id="PF00589">
    <property type="entry name" value="Phage_integrase"/>
    <property type="match status" value="1"/>
</dbReference>
<dbReference type="InterPro" id="IPR013762">
    <property type="entry name" value="Integrase-like_cat_sf"/>
</dbReference>
<dbReference type="InterPro" id="IPR002104">
    <property type="entry name" value="Integrase_catalytic"/>
</dbReference>
<feature type="compositionally biased region" description="Basic residues" evidence="5">
    <location>
        <begin position="127"/>
        <end position="141"/>
    </location>
</feature>
<dbReference type="InterPro" id="IPR011010">
    <property type="entry name" value="DNA_brk_join_enz"/>
</dbReference>
<evidence type="ECO:0000256" key="5">
    <source>
        <dbReference type="SAM" id="MobiDB-lite"/>
    </source>
</evidence>
<dbReference type="InterPro" id="IPR010998">
    <property type="entry name" value="Integrase_recombinase_N"/>
</dbReference>
<keyword evidence="4" id="KW-0233">DNA recombination</keyword>
<evidence type="ECO:0000256" key="3">
    <source>
        <dbReference type="ARBA" id="ARBA00023125"/>
    </source>
</evidence>
<dbReference type="InterPro" id="IPR050090">
    <property type="entry name" value="Tyrosine_recombinase_XerCD"/>
</dbReference>
<dbReference type="RefSeq" id="WP_309906722.1">
    <property type="nucleotide sequence ID" value="NZ_JAVDRF010000015.1"/>
</dbReference>
<dbReference type="PANTHER" id="PTHR30349">
    <property type="entry name" value="PHAGE INTEGRASE-RELATED"/>
    <property type="match status" value="1"/>
</dbReference>
<comment type="caution">
    <text evidence="7">The sequence shown here is derived from an EMBL/GenBank/DDBJ whole genome shotgun (WGS) entry which is preliminary data.</text>
</comment>
<evidence type="ECO:0000259" key="6">
    <source>
        <dbReference type="PROSITE" id="PS51898"/>
    </source>
</evidence>
<gene>
    <name evidence="7" type="ORF">J2739_005009</name>
</gene>
<sequence length="451" mass="47933">MNPSPTNPANEAAPAQHPLATLAERQAVLDPARLASTAEDAARALLRQGESVNTRMSYGSAMRYWCAWYAARYGHALSLPVPVPVVVQFIVDHAARRHEDGDAHRDAEGEANGRAQDNGMPDEGGQARRRGSAPVGPRRKASALVSELPPDVDQALVKNGYKARLGPPALNTLIHRIAVLSKAHQMAYAGTTGSTGGSSPSSAPGGPGASGGSSHAASDQKLVNPCADPLVRELLARTRRAYAQRGARPKRQRALTKDPLQLLLATCDDTLRGKRDRALLLFAWATGGRRRSEVAAATLENLQRVNAEAFVYTLAHSKTNQSGELRPEDVKPLAGSAAAAMTEWLAVLKAHGIQEGPIFRRIRKGGHLGEPLAPAAVRDIVKERCALAGIDGRFSAHSLRAGFVTEAGKQNMPLPETMAMTGHQSVATVVGYFRAESALGSKVSRMLDEPG</sequence>
<name>A0ABU1NL63_9BURK</name>
<feature type="region of interest" description="Disordered" evidence="5">
    <location>
        <begin position="189"/>
        <end position="220"/>
    </location>
</feature>
<accession>A0ABU1NL63</accession>
<keyword evidence="1" id="KW-0159">Chromosome partition</keyword>
<dbReference type="SUPFAM" id="SSF47823">
    <property type="entry name" value="lambda integrase-like, N-terminal domain"/>
    <property type="match status" value="1"/>
</dbReference>
<organism evidence="7 8">
    <name type="scientific">Variovorax soli</name>
    <dbReference type="NCBI Taxonomy" id="376815"/>
    <lineage>
        <taxon>Bacteria</taxon>
        <taxon>Pseudomonadati</taxon>
        <taxon>Pseudomonadota</taxon>
        <taxon>Betaproteobacteria</taxon>
        <taxon>Burkholderiales</taxon>
        <taxon>Comamonadaceae</taxon>
        <taxon>Variovorax</taxon>
    </lineage>
</organism>
<feature type="region of interest" description="Disordered" evidence="5">
    <location>
        <begin position="98"/>
        <end position="147"/>
    </location>
</feature>
<evidence type="ECO:0000313" key="7">
    <source>
        <dbReference type="EMBL" id="MDR6539213.1"/>
    </source>
</evidence>
<protein>
    <submittedName>
        <fullName evidence="7">Integrase</fullName>
    </submittedName>
</protein>
<feature type="compositionally biased region" description="Basic and acidic residues" evidence="5">
    <location>
        <begin position="98"/>
        <end position="108"/>
    </location>
</feature>
<feature type="compositionally biased region" description="Low complexity" evidence="5">
    <location>
        <begin position="189"/>
        <end position="204"/>
    </location>
</feature>